<protein>
    <submittedName>
        <fullName evidence="1">Uncharacterized protein</fullName>
    </submittedName>
</protein>
<dbReference type="AlphaFoldDB" id="A0A9X3MZZ4"/>
<dbReference type="EMBL" id="JAPDOD010000059">
    <property type="protein sequence ID" value="MDA0166161.1"/>
    <property type="molecule type" value="Genomic_DNA"/>
</dbReference>
<name>A0A9X3MZZ4_9ACTN</name>
<evidence type="ECO:0000313" key="2">
    <source>
        <dbReference type="Proteomes" id="UP001149140"/>
    </source>
</evidence>
<organism evidence="1 2">
    <name type="scientific">Solirubrobacter ginsenosidimutans</name>
    <dbReference type="NCBI Taxonomy" id="490573"/>
    <lineage>
        <taxon>Bacteria</taxon>
        <taxon>Bacillati</taxon>
        <taxon>Actinomycetota</taxon>
        <taxon>Thermoleophilia</taxon>
        <taxon>Solirubrobacterales</taxon>
        <taxon>Solirubrobacteraceae</taxon>
        <taxon>Solirubrobacter</taxon>
    </lineage>
</organism>
<comment type="caution">
    <text evidence="1">The sequence shown here is derived from an EMBL/GenBank/DDBJ whole genome shotgun (WGS) entry which is preliminary data.</text>
</comment>
<reference evidence="1" key="1">
    <citation type="submission" date="2022-10" db="EMBL/GenBank/DDBJ databases">
        <title>The WGS of Solirubrobacter ginsenosidimutans DSM 21036.</title>
        <authorList>
            <person name="Jiang Z."/>
        </authorList>
    </citation>
    <scope>NUCLEOTIDE SEQUENCE</scope>
    <source>
        <strain evidence="1">DSM 21036</strain>
    </source>
</reference>
<keyword evidence="2" id="KW-1185">Reference proteome</keyword>
<dbReference type="Proteomes" id="UP001149140">
    <property type="component" value="Unassembled WGS sequence"/>
</dbReference>
<proteinExistence type="predicted"/>
<sequence length="56" mass="5950">MRSLVTQPTSVQPVTPATWTHAVIWTKTSFGQYIAEAAAWMNSKSSPCAIRAGAAA</sequence>
<gene>
    <name evidence="1" type="ORF">OM076_38205</name>
</gene>
<accession>A0A9X3MZZ4</accession>
<evidence type="ECO:0000313" key="1">
    <source>
        <dbReference type="EMBL" id="MDA0166161.1"/>
    </source>
</evidence>